<accession>A0A8X7ZG87</accession>
<dbReference type="PANTHER" id="PTHR47581:SF2">
    <property type="entry name" value="OS09G0431600 PROTEIN"/>
    <property type="match status" value="1"/>
</dbReference>
<dbReference type="OrthoDB" id="185373at2759"/>
<protein>
    <recommendedName>
        <fullName evidence="3">CBS domain-containing protein</fullName>
    </recommendedName>
</protein>
<evidence type="ECO:0000256" key="2">
    <source>
        <dbReference type="PROSITE-ProRule" id="PRU00708"/>
    </source>
</evidence>
<dbReference type="Pfam" id="PF01535">
    <property type="entry name" value="PPR"/>
    <property type="match status" value="1"/>
</dbReference>
<feature type="repeat" description="PPR" evidence="2">
    <location>
        <begin position="309"/>
        <end position="344"/>
    </location>
</feature>
<dbReference type="InterPro" id="IPR002885">
    <property type="entry name" value="PPR_rpt"/>
</dbReference>
<dbReference type="PROSITE" id="PS51375">
    <property type="entry name" value="PPR"/>
    <property type="match status" value="3"/>
</dbReference>
<dbReference type="Pfam" id="PF12854">
    <property type="entry name" value="PPR_1"/>
    <property type="match status" value="1"/>
</dbReference>
<dbReference type="Proteomes" id="UP000886885">
    <property type="component" value="Chromosome 6D"/>
</dbReference>
<dbReference type="NCBIfam" id="TIGR00756">
    <property type="entry name" value="PPR"/>
    <property type="match status" value="2"/>
</dbReference>
<keyword evidence="5" id="KW-1185">Reference proteome</keyword>
<dbReference type="Pfam" id="PF13041">
    <property type="entry name" value="PPR_2"/>
    <property type="match status" value="1"/>
</dbReference>
<dbReference type="InterPro" id="IPR000644">
    <property type="entry name" value="CBS_dom"/>
</dbReference>
<dbReference type="EMBL" id="JAAWWB010000012">
    <property type="protein sequence ID" value="KAG6770873.1"/>
    <property type="molecule type" value="Genomic_DNA"/>
</dbReference>
<dbReference type="AlphaFoldDB" id="A0A8X7ZG87"/>
<dbReference type="PANTHER" id="PTHR47581">
    <property type="entry name" value="OS09G0431600 PROTEIN"/>
    <property type="match status" value="1"/>
</dbReference>
<gene>
    <name evidence="4" type="ORF">POTOM_026572</name>
</gene>
<feature type="domain" description="CBS" evidence="3">
    <location>
        <begin position="547"/>
        <end position="615"/>
    </location>
</feature>
<name>A0A8X7ZG87_POPTO</name>
<proteinExistence type="predicted"/>
<dbReference type="Pfam" id="PF00571">
    <property type="entry name" value="CBS"/>
    <property type="match status" value="1"/>
</dbReference>
<evidence type="ECO:0000259" key="3">
    <source>
        <dbReference type="PROSITE" id="PS51371"/>
    </source>
</evidence>
<keyword evidence="1" id="KW-0129">CBS domain</keyword>
<reference evidence="4" key="1">
    <citation type="journal article" date="2020" name="bioRxiv">
        <title>Hybrid origin of Populus tomentosa Carr. identified through genome sequencing and phylogenomic analysis.</title>
        <authorList>
            <person name="An X."/>
            <person name="Gao K."/>
            <person name="Chen Z."/>
            <person name="Li J."/>
            <person name="Yang X."/>
            <person name="Yang X."/>
            <person name="Zhou J."/>
            <person name="Guo T."/>
            <person name="Zhao T."/>
            <person name="Huang S."/>
            <person name="Miao D."/>
            <person name="Khan W.U."/>
            <person name="Rao P."/>
            <person name="Ye M."/>
            <person name="Lei B."/>
            <person name="Liao W."/>
            <person name="Wang J."/>
            <person name="Ji L."/>
            <person name="Li Y."/>
            <person name="Guo B."/>
            <person name="Mustafa N.S."/>
            <person name="Li S."/>
            <person name="Yun Q."/>
            <person name="Keller S.R."/>
            <person name="Mao J."/>
            <person name="Zhang R."/>
            <person name="Strauss S.H."/>
        </authorList>
    </citation>
    <scope>NUCLEOTIDE SEQUENCE</scope>
    <source>
        <strain evidence="4">GM15</strain>
        <tissue evidence="4">Leaf</tissue>
    </source>
</reference>
<dbReference type="InterPro" id="IPR044781">
    <property type="entry name" value="At5g10690-like"/>
</dbReference>
<feature type="repeat" description="PPR" evidence="2">
    <location>
        <begin position="90"/>
        <end position="120"/>
    </location>
</feature>
<dbReference type="Pfam" id="PF13812">
    <property type="entry name" value="PPR_3"/>
    <property type="match status" value="1"/>
</dbReference>
<evidence type="ECO:0000313" key="5">
    <source>
        <dbReference type="Proteomes" id="UP000886885"/>
    </source>
</evidence>
<dbReference type="PROSITE" id="PS51371">
    <property type="entry name" value="CBS"/>
    <property type="match status" value="1"/>
</dbReference>
<evidence type="ECO:0000256" key="1">
    <source>
        <dbReference type="PROSITE-ProRule" id="PRU00703"/>
    </source>
</evidence>
<organism evidence="4 5">
    <name type="scientific">Populus tomentosa</name>
    <name type="common">Chinese white poplar</name>
    <dbReference type="NCBI Taxonomy" id="118781"/>
    <lineage>
        <taxon>Eukaryota</taxon>
        <taxon>Viridiplantae</taxon>
        <taxon>Streptophyta</taxon>
        <taxon>Embryophyta</taxon>
        <taxon>Tracheophyta</taxon>
        <taxon>Spermatophyta</taxon>
        <taxon>Magnoliopsida</taxon>
        <taxon>eudicotyledons</taxon>
        <taxon>Gunneridae</taxon>
        <taxon>Pentapetalae</taxon>
        <taxon>rosids</taxon>
        <taxon>fabids</taxon>
        <taxon>Malpighiales</taxon>
        <taxon>Salicaceae</taxon>
        <taxon>Saliceae</taxon>
        <taxon>Populus</taxon>
    </lineage>
</organism>
<evidence type="ECO:0000313" key="4">
    <source>
        <dbReference type="EMBL" id="KAG6770873.1"/>
    </source>
</evidence>
<sequence length="631" mass="70369">MGFFTTTITSNAMQNHLLPLYSTKFPSSNPLPTFKITFSHSSTPTRRRFHKPHHSLKRLTFRIVQLTRRRQLEQIFEEVESAKRRYGKLNTIVMNAVIEACVHCGDTESALKVFDEMCKSESCGVDGVSYGTLLKGLGVARRIDEAFQILESVEMGTAVGSPKLSAPMIFGLLNALISAGDIRRAKGLLARYGYLLHESCNPSILGYISAGCPQDALPVHDEMLELGLIPDRLTYNTLISACVKAGKLDAAMQFFDKMKDKAQNFSRDKLYPDVVTYTTLLQGFGGAKDLLSVLKIVSEMKLHRNLVIDRTAFTAMVDAMLNCGSMNGALCVFGEIIKRAGVNPKLRPKPHLYLSLMRAFASQGDYNMVKNLHKRLWPDSSGAISLALQEEADHLLMEAALNDGQVNVALENLTNVVLKWKRIPWTSRGGMVAMRIEALLGFTNSIFSPYLLPQVMFDDLQATDHHVNLSDNLEFNLSVQVSPSEPIESIMMPLKAAKPLLGTLHLKKVVMRFFWDQVVPIVDDWGSCVGLLHREDCTELNAPLMTMMRSPPPCVTTTTSISHVVDLILEKMYRMVVVVKYSNLNSSTNSSGSKTVGVFTAEQLFKLVVPVQRPLEQERTLGRRWCENFDA</sequence>
<comment type="caution">
    <text evidence="4">The sequence shown here is derived from an EMBL/GenBank/DDBJ whole genome shotgun (WGS) entry which is preliminary data.</text>
</comment>
<feature type="repeat" description="PPR" evidence="2">
    <location>
        <begin position="231"/>
        <end position="261"/>
    </location>
</feature>